<protein>
    <recommendedName>
        <fullName evidence="3">Glycosyltransferase family 1 protein</fullName>
    </recommendedName>
</protein>
<accession>A0A7K1SY28</accession>
<proteinExistence type="predicted"/>
<gene>
    <name evidence="1" type="ORF">GO621_11845</name>
</gene>
<keyword evidence="2" id="KW-1185">Reference proteome</keyword>
<organism evidence="1 2">
    <name type="scientific">Mucilaginibacter arboris</name>
    <dbReference type="NCBI Taxonomy" id="2682090"/>
    <lineage>
        <taxon>Bacteria</taxon>
        <taxon>Pseudomonadati</taxon>
        <taxon>Bacteroidota</taxon>
        <taxon>Sphingobacteriia</taxon>
        <taxon>Sphingobacteriales</taxon>
        <taxon>Sphingobacteriaceae</taxon>
        <taxon>Mucilaginibacter</taxon>
    </lineage>
</organism>
<dbReference type="SUPFAM" id="SSF53756">
    <property type="entry name" value="UDP-Glycosyltransferase/glycogen phosphorylase"/>
    <property type="match status" value="1"/>
</dbReference>
<reference evidence="1 2" key="1">
    <citation type="submission" date="2019-12" db="EMBL/GenBank/DDBJ databases">
        <title>Mucilaginibacter sp. HMF7410 genome sequencing and assembly.</title>
        <authorList>
            <person name="Kang H."/>
            <person name="Cha I."/>
            <person name="Kim H."/>
            <person name="Joh K."/>
        </authorList>
    </citation>
    <scope>NUCLEOTIDE SEQUENCE [LARGE SCALE GENOMIC DNA]</scope>
    <source>
        <strain evidence="1 2">HMF7410</strain>
    </source>
</reference>
<comment type="caution">
    <text evidence="1">The sequence shown here is derived from an EMBL/GenBank/DDBJ whole genome shotgun (WGS) entry which is preliminary data.</text>
</comment>
<name>A0A7K1SY28_9SPHI</name>
<dbReference type="AlphaFoldDB" id="A0A7K1SY28"/>
<evidence type="ECO:0000313" key="2">
    <source>
        <dbReference type="Proteomes" id="UP000462014"/>
    </source>
</evidence>
<evidence type="ECO:0000313" key="1">
    <source>
        <dbReference type="EMBL" id="MVN22224.1"/>
    </source>
</evidence>
<dbReference type="EMBL" id="WPIK01000009">
    <property type="protein sequence ID" value="MVN22224.1"/>
    <property type="molecule type" value="Genomic_DNA"/>
</dbReference>
<dbReference type="Proteomes" id="UP000462014">
    <property type="component" value="Unassembled WGS sequence"/>
</dbReference>
<sequence>MRILFICGSLESGSDGVGDYTKRLATEIIKKNHEVAILAINDQFINTKIERTELVDSFQLLVYRIPSNLTSTIRYEIANLWIDNFSPEWLSLQYVPFSFNSKGIPLELHKGLSKFSIGGRRWHIMFHELWVGMEKNSTFKYKIWGGIQKFLIKKLIKKLNPSLITTQTGLYQIQLKKLGYSAKYLPLFSNIPLMHPYIFKSNSNNYKKITFVNFGTIHPGAPIESFAKEAALYKQKKGIEFDLILIGRSGKEQSHWETVWKLAGLNIITLGEQSIDRISEVFNTATFGISSTALPIIEKSGSVAAMHEHNLPVICISKPWYPAGIKNLPIAKGVIYYLSGNFEVCLTKEITVNYTDISLVSKQLLDSFSSFN</sequence>
<evidence type="ECO:0008006" key="3">
    <source>
        <dbReference type="Google" id="ProtNLM"/>
    </source>
</evidence>
<dbReference type="RefSeq" id="WP_157567251.1">
    <property type="nucleotide sequence ID" value="NZ_WPIK01000009.1"/>
</dbReference>